<dbReference type="EMBL" id="CP096205">
    <property type="protein sequence ID" value="UPQ78002.1"/>
    <property type="molecule type" value="Genomic_DNA"/>
</dbReference>
<organism evidence="1 2">
    <name type="scientific">Flavobacterium azooxidireducens</name>
    <dbReference type="NCBI Taxonomy" id="1871076"/>
    <lineage>
        <taxon>Bacteria</taxon>
        <taxon>Pseudomonadati</taxon>
        <taxon>Bacteroidota</taxon>
        <taxon>Flavobacteriia</taxon>
        <taxon>Flavobacteriales</taxon>
        <taxon>Flavobacteriaceae</taxon>
        <taxon>Flavobacterium</taxon>
    </lineage>
</organism>
<dbReference type="RefSeq" id="WP_248432934.1">
    <property type="nucleotide sequence ID" value="NZ_CP096205.1"/>
</dbReference>
<sequence length="266" mass="31426">MPTIEFRKSFIKTIDSLHEKICELTLVENTDFYQLLREYYTFIHNRTQTLFLLVQNDCLWDADIILRPIAECTVKFAFVSSFDNEVRNAKVREFWEDLAEINTLKQSNQAKQIIELTEIESKFLSDIVLEDSKYRTLSGKWTKSIRQKTEQPWSYNEMIKAISKNYDFKEILGLARNFTQSSHLIHADETALGVIKDRENRTPEQKEALMNLHEVRLLSDCVAFYFWMIKICSKLSNIEVNSELIEKVNEFENMTLIFQPLNKIIE</sequence>
<name>A0ABY4KB27_9FLAO</name>
<accession>A0ABY4KB27</accession>
<dbReference type="Pfam" id="PF18928">
    <property type="entry name" value="DUF5677"/>
    <property type="match status" value="1"/>
</dbReference>
<proteinExistence type="predicted"/>
<dbReference type="Proteomes" id="UP000830583">
    <property type="component" value="Chromosome"/>
</dbReference>
<reference evidence="1" key="1">
    <citation type="submission" date="2022-04" db="EMBL/GenBank/DDBJ databases">
        <title>Consumption of N2O by Flavobacterium azooxidireducens sp. nov. isolated from Decomposing Leaf Litter of Phragmites australis (Cav.).</title>
        <authorList>
            <person name="Behrendt U."/>
            <person name="Spanner T."/>
            <person name="Augustin J."/>
            <person name="Horn M.A."/>
            <person name="Kolb S."/>
            <person name="Ulrich A."/>
        </authorList>
    </citation>
    <scope>NUCLEOTIDE SEQUENCE</scope>
    <source>
        <strain evidence="1">IGB 4-14</strain>
    </source>
</reference>
<dbReference type="InterPro" id="IPR043733">
    <property type="entry name" value="DUF5677"/>
</dbReference>
<evidence type="ECO:0000313" key="1">
    <source>
        <dbReference type="EMBL" id="UPQ78002.1"/>
    </source>
</evidence>
<protein>
    <submittedName>
        <fullName evidence="1">DUF5677 domain-containing protein</fullName>
    </submittedName>
</protein>
<evidence type="ECO:0000313" key="2">
    <source>
        <dbReference type="Proteomes" id="UP000830583"/>
    </source>
</evidence>
<gene>
    <name evidence="1" type="ORF">M0M57_10190</name>
</gene>
<keyword evidence="2" id="KW-1185">Reference proteome</keyword>